<organism evidence="3 4">
    <name type="scientific">Leptospira saintgironsiae</name>
    <dbReference type="NCBI Taxonomy" id="2023183"/>
    <lineage>
        <taxon>Bacteria</taxon>
        <taxon>Pseudomonadati</taxon>
        <taxon>Spirochaetota</taxon>
        <taxon>Spirochaetia</taxon>
        <taxon>Leptospirales</taxon>
        <taxon>Leptospiraceae</taxon>
        <taxon>Leptospira</taxon>
    </lineage>
</organism>
<feature type="chain" id="PRO_5014611877" description="Tetratricopeptide repeat protein" evidence="2">
    <location>
        <begin position="19"/>
        <end position="327"/>
    </location>
</feature>
<accession>A0A2M9YF21</accession>
<evidence type="ECO:0000313" key="3">
    <source>
        <dbReference type="EMBL" id="PJZ50099.1"/>
    </source>
</evidence>
<name>A0A2M9YF21_9LEPT</name>
<proteinExistence type="predicted"/>
<comment type="caution">
    <text evidence="3">The sequence shown here is derived from an EMBL/GenBank/DDBJ whole genome shotgun (WGS) entry which is preliminary data.</text>
</comment>
<sequence length="327" mass="36291">MKYILVSLSILLFANQIAADFPLPIPEPGESDISSRGTSPDEPLPPIDASSVVAEQKPEQVGSDITQENVIGTTGEEQKISETKQTVSEPVKEKKTKLPNLAERKDKKGGKKKEAAADPSRAAYERGLLRLRNGQKDAAKEEFGKAASTEGTASSQAKLELSKLENAKAPDSNAEAPAAEDDSRWKTSLETARSLRAQGKNSEAESILLRTATEGEGEYRSRALLQLGDMLFRMGRYSDARSYLMDFWNRFGKTFPNAEDTSSREFKRQREEKELGAYLLFKSSYKAGEGEWAKRFLKKYLDKSHSESQGVYSPLRTEMESFAKSDL</sequence>
<evidence type="ECO:0000256" key="1">
    <source>
        <dbReference type="SAM" id="MobiDB-lite"/>
    </source>
</evidence>
<feature type="signal peptide" evidence="2">
    <location>
        <begin position="1"/>
        <end position="18"/>
    </location>
</feature>
<dbReference type="RefSeq" id="WP_100709680.1">
    <property type="nucleotide sequence ID" value="NZ_NPDR01000002.1"/>
</dbReference>
<dbReference type="OrthoDB" id="344384at2"/>
<evidence type="ECO:0008006" key="5">
    <source>
        <dbReference type="Google" id="ProtNLM"/>
    </source>
</evidence>
<protein>
    <recommendedName>
        <fullName evidence="5">Tetratricopeptide repeat protein</fullName>
    </recommendedName>
</protein>
<keyword evidence="2" id="KW-0732">Signal</keyword>
<dbReference type="Gene3D" id="1.25.40.10">
    <property type="entry name" value="Tetratricopeptide repeat domain"/>
    <property type="match status" value="1"/>
</dbReference>
<dbReference type="InterPro" id="IPR011990">
    <property type="entry name" value="TPR-like_helical_dom_sf"/>
</dbReference>
<evidence type="ECO:0000256" key="2">
    <source>
        <dbReference type="SAM" id="SignalP"/>
    </source>
</evidence>
<feature type="compositionally biased region" description="Basic and acidic residues" evidence="1">
    <location>
        <begin position="123"/>
        <end position="144"/>
    </location>
</feature>
<gene>
    <name evidence="3" type="ORF">CH362_07240</name>
</gene>
<keyword evidence="4" id="KW-1185">Reference proteome</keyword>
<feature type="compositionally biased region" description="Polar residues" evidence="1">
    <location>
        <begin position="63"/>
        <end position="72"/>
    </location>
</feature>
<dbReference type="Proteomes" id="UP000231926">
    <property type="component" value="Unassembled WGS sequence"/>
</dbReference>
<reference evidence="3 4" key="1">
    <citation type="submission" date="2017-07" db="EMBL/GenBank/DDBJ databases">
        <title>Leptospira spp. isolated from tropical soils.</title>
        <authorList>
            <person name="Thibeaux R."/>
            <person name="Iraola G."/>
            <person name="Ferres I."/>
            <person name="Bierque E."/>
            <person name="Girault D."/>
            <person name="Soupe-Gilbert M.-E."/>
            <person name="Picardeau M."/>
            <person name="Goarant C."/>
        </authorList>
    </citation>
    <scope>NUCLEOTIDE SEQUENCE [LARGE SCALE GENOMIC DNA]</scope>
    <source>
        <strain evidence="3 4">FH4-C-A2</strain>
    </source>
</reference>
<dbReference type="SUPFAM" id="SSF48452">
    <property type="entry name" value="TPR-like"/>
    <property type="match status" value="1"/>
</dbReference>
<feature type="region of interest" description="Disordered" evidence="1">
    <location>
        <begin position="21"/>
        <end position="204"/>
    </location>
</feature>
<feature type="compositionally biased region" description="Basic and acidic residues" evidence="1">
    <location>
        <begin position="102"/>
        <end position="116"/>
    </location>
</feature>
<evidence type="ECO:0000313" key="4">
    <source>
        <dbReference type="Proteomes" id="UP000231926"/>
    </source>
</evidence>
<dbReference type="EMBL" id="NPDR01000002">
    <property type="protein sequence ID" value="PJZ50099.1"/>
    <property type="molecule type" value="Genomic_DNA"/>
</dbReference>
<dbReference type="AlphaFoldDB" id="A0A2M9YF21"/>